<protein>
    <submittedName>
        <fullName evidence="2">Penicillin-Binding Protein</fullName>
    </submittedName>
</protein>
<dbReference type="Pfam" id="PF06832">
    <property type="entry name" value="BiPBP_C"/>
    <property type="match status" value="1"/>
</dbReference>
<organism evidence="2 3">
    <name type="scientific">Asticcacaulis biprosthecium C19</name>
    <dbReference type="NCBI Taxonomy" id="715226"/>
    <lineage>
        <taxon>Bacteria</taxon>
        <taxon>Pseudomonadati</taxon>
        <taxon>Pseudomonadota</taxon>
        <taxon>Alphaproteobacteria</taxon>
        <taxon>Caulobacterales</taxon>
        <taxon>Caulobacteraceae</taxon>
        <taxon>Asticcacaulis</taxon>
    </lineage>
</organism>
<feature type="domain" description="Penicillin-binding C-terminal" evidence="1">
    <location>
        <begin position="13"/>
        <end position="70"/>
    </location>
</feature>
<accession>F4QKL1</accession>
<name>F4QKL1_9CAUL</name>
<dbReference type="EMBL" id="GL883077">
    <property type="protein sequence ID" value="EGF92163.1"/>
    <property type="molecule type" value="Genomic_DNA"/>
</dbReference>
<dbReference type="STRING" id="715226.ABI_05960"/>
<reference evidence="3" key="1">
    <citation type="submission" date="2011-03" db="EMBL/GenBank/DDBJ databases">
        <title>Draft genome sequence of Brevundimonas diminuta.</title>
        <authorList>
            <person name="Brown P.J.B."/>
            <person name="Buechlein A."/>
            <person name="Hemmerich C."/>
            <person name="Brun Y.V."/>
        </authorList>
    </citation>
    <scope>NUCLEOTIDE SEQUENCE [LARGE SCALE GENOMIC DNA]</scope>
    <source>
        <strain evidence="3">C19</strain>
    </source>
</reference>
<keyword evidence="3" id="KW-1185">Reference proteome</keyword>
<evidence type="ECO:0000259" key="1">
    <source>
        <dbReference type="Pfam" id="PF06832"/>
    </source>
</evidence>
<dbReference type="HOGENOM" id="CLU_2630479_0_0_5"/>
<dbReference type="eggNOG" id="COG4953">
    <property type="taxonomic scope" value="Bacteria"/>
</dbReference>
<evidence type="ECO:0000313" key="3">
    <source>
        <dbReference type="Proteomes" id="UP000006512"/>
    </source>
</evidence>
<gene>
    <name evidence="2" type="ORF">ABI_05960</name>
</gene>
<evidence type="ECO:0000313" key="2">
    <source>
        <dbReference type="EMBL" id="EGF92163.1"/>
    </source>
</evidence>
<dbReference type="Proteomes" id="UP000006512">
    <property type="component" value="Unassembled WGS sequence"/>
</dbReference>
<sequence length="77" mass="8532">MGKDSQGRLVLKRPLKLSARGLRPVAWYIDGEPLGLDESGEFAWLPPVEGFYDLTVIDAAQRVDKSHVRIVAVEAVK</sequence>
<dbReference type="AlphaFoldDB" id="F4QKL1"/>
<proteinExistence type="predicted"/>
<dbReference type="InterPro" id="IPR009647">
    <property type="entry name" value="PBP_C"/>
</dbReference>